<dbReference type="AlphaFoldDB" id="A0A6A6EAA0"/>
<reference evidence="1" key="1">
    <citation type="journal article" date="2020" name="Stud. Mycol.">
        <title>101 Dothideomycetes genomes: a test case for predicting lifestyles and emergence of pathogens.</title>
        <authorList>
            <person name="Haridas S."/>
            <person name="Albert R."/>
            <person name="Binder M."/>
            <person name="Bloem J."/>
            <person name="Labutti K."/>
            <person name="Salamov A."/>
            <person name="Andreopoulos B."/>
            <person name="Baker S."/>
            <person name="Barry K."/>
            <person name="Bills G."/>
            <person name="Bluhm B."/>
            <person name="Cannon C."/>
            <person name="Castanera R."/>
            <person name="Culley D."/>
            <person name="Daum C."/>
            <person name="Ezra D."/>
            <person name="Gonzalez J."/>
            <person name="Henrissat B."/>
            <person name="Kuo A."/>
            <person name="Liang C."/>
            <person name="Lipzen A."/>
            <person name="Lutzoni F."/>
            <person name="Magnuson J."/>
            <person name="Mondo S."/>
            <person name="Nolan M."/>
            <person name="Ohm R."/>
            <person name="Pangilinan J."/>
            <person name="Park H.-J."/>
            <person name="Ramirez L."/>
            <person name="Alfaro M."/>
            <person name="Sun H."/>
            <person name="Tritt A."/>
            <person name="Yoshinaga Y."/>
            <person name="Zwiers L.-H."/>
            <person name="Turgeon B."/>
            <person name="Goodwin S."/>
            <person name="Spatafora J."/>
            <person name="Crous P."/>
            <person name="Grigoriev I."/>
        </authorList>
    </citation>
    <scope>NUCLEOTIDE SEQUENCE</scope>
    <source>
        <strain evidence="1">CBS 207.26</strain>
    </source>
</reference>
<gene>
    <name evidence="1" type="ORF">K469DRAFT_86075</name>
</gene>
<accession>A0A6A6EAA0</accession>
<proteinExistence type="predicted"/>
<keyword evidence="2" id="KW-1185">Reference proteome</keyword>
<sequence>MTSGNSVWAASRIADLRCQRHASPQNHPRWLKADPSQADSSMQLPPLLRTIHSSHLRLLTSPFTSANPTLSHHLPVAFAHEAMDYPMGLFGLDYSWIVCSTFETPWAPSALLNFQRLNISRHRSHCGSRKSLSISTIGSLVIEFRQLKGLRKPKRQVLFGISFLYLARWNHSHPSSYHKLTRQTALDSSVEHSP</sequence>
<evidence type="ECO:0000313" key="1">
    <source>
        <dbReference type="EMBL" id="KAF2188744.1"/>
    </source>
</evidence>
<organism evidence="1 2">
    <name type="scientific">Zopfia rhizophila CBS 207.26</name>
    <dbReference type="NCBI Taxonomy" id="1314779"/>
    <lineage>
        <taxon>Eukaryota</taxon>
        <taxon>Fungi</taxon>
        <taxon>Dikarya</taxon>
        <taxon>Ascomycota</taxon>
        <taxon>Pezizomycotina</taxon>
        <taxon>Dothideomycetes</taxon>
        <taxon>Dothideomycetes incertae sedis</taxon>
        <taxon>Zopfiaceae</taxon>
        <taxon>Zopfia</taxon>
    </lineage>
</organism>
<protein>
    <submittedName>
        <fullName evidence="1">Uncharacterized protein</fullName>
    </submittedName>
</protein>
<name>A0A6A6EAA0_9PEZI</name>
<evidence type="ECO:0000313" key="2">
    <source>
        <dbReference type="Proteomes" id="UP000800200"/>
    </source>
</evidence>
<dbReference type="Proteomes" id="UP000800200">
    <property type="component" value="Unassembled WGS sequence"/>
</dbReference>
<dbReference type="EMBL" id="ML994623">
    <property type="protein sequence ID" value="KAF2188744.1"/>
    <property type="molecule type" value="Genomic_DNA"/>
</dbReference>